<reference evidence="8" key="1">
    <citation type="submission" date="2017-02" db="UniProtKB">
        <authorList>
            <consortium name="WormBaseParasite"/>
        </authorList>
    </citation>
    <scope>IDENTIFICATION</scope>
</reference>
<keyword evidence="4" id="KW-0539">Nucleus</keyword>
<dbReference type="PROSITE" id="PS51184">
    <property type="entry name" value="JMJC"/>
    <property type="match status" value="1"/>
</dbReference>
<dbReference type="PANTHER" id="PTHR13096">
    <property type="entry name" value="MINA53 MYC INDUCED NUCLEAR ANTIGEN"/>
    <property type="match status" value="1"/>
</dbReference>
<dbReference type="EMBL" id="UYRR01004174">
    <property type="protein sequence ID" value="VDK20817.1"/>
    <property type="molecule type" value="Genomic_DNA"/>
</dbReference>
<dbReference type="Proteomes" id="UP000267096">
    <property type="component" value="Unassembled WGS sequence"/>
</dbReference>
<evidence type="ECO:0000313" key="8">
    <source>
        <dbReference type="WBParaSite" id="ASIM_0000306201-mRNA-1"/>
    </source>
</evidence>
<dbReference type="Gene3D" id="2.60.120.650">
    <property type="entry name" value="Cupin"/>
    <property type="match status" value="1"/>
</dbReference>
<keyword evidence="4" id="KW-0804">Transcription</keyword>
<dbReference type="GO" id="GO:0005730">
    <property type="term" value="C:nucleolus"/>
    <property type="evidence" value="ECO:0007669"/>
    <property type="project" value="TreeGrafter"/>
</dbReference>
<evidence type="ECO:0000313" key="6">
    <source>
        <dbReference type="EMBL" id="VDK20817.1"/>
    </source>
</evidence>
<dbReference type="Pfam" id="PF08007">
    <property type="entry name" value="JmjC_2"/>
    <property type="match status" value="1"/>
</dbReference>
<keyword evidence="2 4" id="KW-0408">Iron</keyword>
<comment type="cofactor">
    <cofactor evidence="4">
        <name>Fe(2+)</name>
        <dbReference type="ChEBI" id="CHEBI:29033"/>
    </cofactor>
    <text evidence="4">Binds 1 Fe(2+) ion per subunit.</text>
</comment>
<organism evidence="8">
    <name type="scientific">Anisakis simplex</name>
    <name type="common">Herring worm</name>
    <dbReference type="NCBI Taxonomy" id="6269"/>
    <lineage>
        <taxon>Eukaryota</taxon>
        <taxon>Metazoa</taxon>
        <taxon>Ecdysozoa</taxon>
        <taxon>Nematoda</taxon>
        <taxon>Chromadorea</taxon>
        <taxon>Rhabditida</taxon>
        <taxon>Spirurina</taxon>
        <taxon>Ascaridomorpha</taxon>
        <taxon>Ascaridoidea</taxon>
        <taxon>Anisakidae</taxon>
        <taxon>Anisakis</taxon>
        <taxon>Anisakis simplex complex</taxon>
    </lineage>
</organism>
<dbReference type="GO" id="GO:0032453">
    <property type="term" value="F:histone H3K4 demethylase activity"/>
    <property type="evidence" value="ECO:0007669"/>
    <property type="project" value="TreeGrafter"/>
</dbReference>
<gene>
    <name evidence="6" type="ORF">ASIM_LOCUS2910</name>
</gene>
<dbReference type="EC" id="1.14.11.27" evidence="4"/>
<dbReference type="SUPFAM" id="SSF51197">
    <property type="entry name" value="Clavaminate synthase-like"/>
    <property type="match status" value="1"/>
</dbReference>
<evidence type="ECO:0000256" key="2">
    <source>
        <dbReference type="ARBA" id="ARBA00023004"/>
    </source>
</evidence>
<keyword evidence="4" id="KW-0223">Dioxygenase</keyword>
<dbReference type="GO" id="GO:0005506">
    <property type="term" value="F:iron ion binding"/>
    <property type="evidence" value="ECO:0007669"/>
    <property type="project" value="UniProtKB-UniRule"/>
</dbReference>
<dbReference type="WBParaSite" id="ASIM_0000306201-mRNA-1">
    <property type="protein sequence ID" value="ASIM_0000306201-mRNA-1"/>
    <property type="gene ID" value="ASIM_0000306201"/>
</dbReference>
<evidence type="ECO:0000256" key="3">
    <source>
        <dbReference type="ARBA" id="ARBA00047915"/>
    </source>
</evidence>
<comment type="function">
    <text evidence="4">Oxygenase that can act as both a histone lysine demethylase and a ribosomal histidine hydroxylase.</text>
</comment>
<comment type="catalytic activity">
    <reaction evidence="3 4">
        <text>N(6),N(6)-dimethyl-L-lysyl(36)-[histone H3] + 2 2-oxoglutarate + 2 O2 = L-lysyl(36)-[histone H3] + 2 formaldehyde + 2 succinate + 2 CO2</text>
        <dbReference type="Rhea" id="RHEA:42032"/>
        <dbReference type="Rhea" id="RHEA-COMP:9785"/>
        <dbReference type="Rhea" id="RHEA-COMP:9787"/>
        <dbReference type="ChEBI" id="CHEBI:15379"/>
        <dbReference type="ChEBI" id="CHEBI:16526"/>
        <dbReference type="ChEBI" id="CHEBI:16810"/>
        <dbReference type="ChEBI" id="CHEBI:16842"/>
        <dbReference type="ChEBI" id="CHEBI:29969"/>
        <dbReference type="ChEBI" id="CHEBI:30031"/>
        <dbReference type="ChEBI" id="CHEBI:61976"/>
        <dbReference type="EC" id="1.14.11.27"/>
    </reaction>
</comment>
<dbReference type="PANTHER" id="PTHR13096:SF8">
    <property type="entry name" value="RIBOSOMAL OXYGENASE 1"/>
    <property type="match status" value="1"/>
</dbReference>
<dbReference type="InterPro" id="IPR039994">
    <property type="entry name" value="NO66-like"/>
</dbReference>
<evidence type="ECO:0000256" key="1">
    <source>
        <dbReference type="ARBA" id="ARBA00022723"/>
    </source>
</evidence>
<proteinExistence type="inferred from homology"/>
<reference evidence="6 7" key="2">
    <citation type="submission" date="2018-11" db="EMBL/GenBank/DDBJ databases">
        <authorList>
            <consortium name="Pathogen Informatics"/>
        </authorList>
    </citation>
    <scope>NUCLEOTIDE SEQUENCE [LARGE SCALE GENOMIC DNA]</scope>
</reference>
<dbReference type="GO" id="GO:0140680">
    <property type="term" value="F:histone H3K36me/H3K36me2 demethylase activity"/>
    <property type="evidence" value="ECO:0007669"/>
    <property type="project" value="UniProtKB-EC"/>
</dbReference>
<keyword evidence="4" id="KW-0805">Transcription regulation</keyword>
<keyword evidence="4" id="KW-0560">Oxidoreductase</keyword>
<keyword evidence="7" id="KW-1185">Reference proteome</keyword>
<dbReference type="OrthoDB" id="425950at2759"/>
<sequence length="265" mass="30218">MLKEPKDFKPEDYRVVLKCDKQMAKGQLKGGTVVNFDELPFSKHADSVQNAIDAWQWIIAPMKVDEFFDNIFENKTLVVHRKNPQYYGNLYSTKKFVKILQEHYLEYGTHVNAAVYIDGERYTPNGIGKVYPNEIRAHLNAGHSIQFVNPQTYCNSVWHLCDTIQEMFGSFVGANTYLTPAGTAGFAPHWDEIDAFLMQVEGRKHWKVFAPVGEGDALPRDSSGNFSDSDLAGRTPVFDGWIEQGDLIYIPRGFIHQVFIHSLCY</sequence>
<name>A0A0M3J677_ANISI</name>
<protein>
    <recommendedName>
        <fullName evidence="4">Bifunctional lysine-specific demethylase and histidyl-hydroxylase</fullName>
        <ecNumber evidence="4">1.14.11.27</ecNumber>
    </recommendedName>
</protein>
<evidence type="ECO:0000313" key="7">
    <source>
        <dbReference type="Proteomes" id="UP000267096"/>
    </source>
</evidence>
<keyword evidence="1 4" id="KW-0479">Metal-binding</keyword>
<comment type="subcellular location">
    <subcellularLocation>
        <location evidence="4">Nucleus</location>
    </subcellularLocation>
</comment>
<evidence type="ECO:0000259" key="5">
    <source>
        <dbReference type="PROSITE" id="PS51184"/>
    </source>
</evidence>
<feature type="domain" description="JmjC" evidence="5">
    <location>
        <begin position="146"/>
        <end position="265"/>
    </location>
</feature>
<dbReference type="InterPro" id="IPR003347">
    <property type="entry name" value="JmjC_dom"/>
</dbReference>
<comment type="similarity">
    <text evidence="4">Belongs to the ROX family.</text>
</comment>
<dbReference type="AlphaFoldDB" id="A0A0M3J677"/>
<accession>A0A0M3J677</accession>
<evidence type="ECO:0000256" key="4">
    <source>
        <dbReference type="RuleBase" id="RU366061"/>
    </source>
</evidence>